<reference evidence="2" key="1">
    <citation type="submission" date="2022-03" db="EMBL/GenBank/DDBJ databases">
        <authorList>
            <person name="Alioto T."/>
            <person name="Alioto T."/>
            <person name="Gomez Garrido J."/>
        </authorList>
    </citation>
    <scope>NUCLEOTIDE SEQUENCE</scope>
</reference>
<proteinExistence type="predicted"/>
<keyword evidence="3" id="KW-1185">Reference proteome</keyword>
<dbReference type="Proteomes" id="UP001295444">
    <property type="component" value="Chromosome 03"/>
</dbReference>
<evidence type="ECO:0000313" key="3">
    <source>
        <dbReference type="Proteomes" id="UP001295444"/>
    </source>
</evidence>
<feature type="region of interest" description="Disordered" evidence="1">
    <location>
        <begin position="60"/>
        <end position="84"/>
    </location>
</feature>
<evidence type="ECO:0000256" key="1">
    <source>
        <dbReference type="SAM" id="MobiDB-lite"/>
    </source>
</evidence>
<organism evidence="2 3">
    <name type="scientific">Pelobates cultripes</name>
    <name type="common">Western spadefoot toad</name>
    <dbReference type="NCBI Taxonomy" id="61616"/>
    <lineage>
        <taxon>Eukaryota</taxon>
        <taxon>Metazoa</taxon>
        <taxon>Chordata</taxon>
        <taxon>Craniata</taxon>
        <taxon>Vertebrata</taxon>
        <taxon>Euteleostomi</taxon>
        <taxon>Amphibia</taxon>
        <taxon>Batrachia</taxon>
        <taxon>Anura</taxon>
        <taxon>Pelobatoidea</taxon>
        <taxon>Pelobatidae</taxon>
        <taxon>Pelobates</taxon>
    </lineage>
</organism>
<dbReference type="EMBL" id="OW240914">
    <property type="protein sequence ID" value="CAH2273708.1"/>
    <property type="molecule type" value="Genomic_DNA"/>
</dbReference>
<gene>
    <name evidence="2" type="ORF">PECUL_23A013906</name>
</gene>
<name>A0AAD1RL97_PELCU</name>
<protein>
    <submittedName>
        <fullName evidence="2">Uncharacterized protein</fullName>
    </submittedName>
</protein>
<accession>A0AAD1RL97</accession>
<dbReference type="AlphaFoldDB" id="A0AAD1RL97"/>
<evidence type="ECO:0000313" key="2">
    <source>
        <dbReference type="EMBL" id="CAH2273708.1"/>
    </source>
</evidence>
<sequence length="84" mass="9690">MLQFRKSLASITTSLRTHNVAVGSRGYRWGYLAKLLVQHQDVTHQITSIEDGTRNLQTWGIPMPKPQRQDRPKVPRLTQKLTHT</sequence>